<name>A0ABV6NRD4_9ACTN</name>
<dbReference type="RefSeq" id="WP_377335733.1">
    <property type="nucleotide sequence ID" value="NZ_JBHLUE010000002.1"/>
</dbReference>
<comment type="caution">
    <text evidence="4">The sequence shown here is derived from an EMBL/GenBank/DDBJ whole genome shotgun (WGS) entry which is preliminary data.</text>
</comment>
<dbReference type="Pfam" id="PF23771">
    <property type="entry name" value="DUF7168"/>
    <property type="match status" value="1"/>
</dbReference>
<dbReference type="InterPro" id="IPR024498">
    <property type="entry name" value="DUF2786"/>
</dbReference>
<feature type="compositionally biased region" description="Gly residues" evidence="1">
    <location>
        <begin position="228"/>
        <end position="237"/>
    </location>
</feature>
<feature type="domain" description="DUF2786" evidence="2">
    <location>
        <begin position="5"/>
        <end position="44"/>
    </location>
</feature>
<feature type="domain" description="DUF7168" evidence="3">
    <location>
        <begin position="74"/>
        <end position="167"/>
    </location>
</feature>
<protein>
    <submittedName>
        <fullName evidence="4">DUF2786 domain-containing protein</fullName>
    </submittedName>
</protein>
<evidence type="ECO:0000313" key="5">
    <source>
        <dbReference type="Proteomes" id="UP001589894"/>
    </source>
</evidence>
<reference evidence="4 5" key="1">
    <citation type="submission" date="2024-09" db="EMBL/GenBank/DDBJ databases">
        <authorList>
            <person name="Sun Q."/>
            <person name="Mori K."/>
        </authorList>
    </citation>
    <scope>NUCLEOTIDE SEQUENCE [LARGE SCALE GENOMIC DNA]</scope>
    <source>
        <strain evidence="4 5">TBRC 2205</strain>
    </source>
</reference>
<feature type="region of interest" description="Disordered" evidence="1">
    <location>
        <begin position="214"/>
        <end position="237"/>
    </location>
</feature>
<organism evidence="4 5">
    <name type="scientific">Plantactinospora siamensis</name>
    <dbReference type="NCBI Taxonomy" id="555372"/>
    <lineage>
        <taxon>Bacteria</taxon>
        <taxon>Bacillati</taxon>
        <taxon>Actinomycetota</taxon>
        <taxon>Actinomycetes</taxon>
        <taxon>Micromonosporales</taxon>
        <taxon>Micromonosporaceae</taxon>
        <taxon>Plantactinospora</taxon>
    </lineage>
</organism>
<accession>A0ABV6NRD4</accession>
<evidence type="ECO:0000256" key="1">
    <source>
        <dbReference type="SAM" id="MobiDB-lite"/>
    </source>
</evidence>
<dbReference type="InterPro" id="IPR055592">
    <property type="entry name" value="DUF7168"/>
</dbReference>
<evidence type="ECO:0000313" key="4">
    <source>
        <dbReference type="EMBL" id="MFC0563324.1"/>
    </source>
</evidence>
<gene>
    <name evidence="4" type="ORF">ACFFHU_03960</name>
</gene>
<dbReference type="Pfam" id="PF10979">
    <property type="entry name" value="DUF2786"/>
    <property type="match status" value="1"/>
</dbReference>
<dbReference type="Proteomes" id="UP001589894">
    <property type="component" value="Unassembled WGS sequence"/>
</dbReference>
<sequence>MSDAILDKVRKLLAKAEDPGCTAEEAAAFTAKATDLIARYGVDRALLAARNPETDPVGDRVLEMLPPYALDKAGLLAGVAGSLRCRSVRRRSGPGRFDMHLFGFTSDLDRAELLFTSLLVQAAHGLAGTPVPLDEHPAAFRRSWLAGFTAAVAHRLRAAETAAAEDSGKAPTMALVLADRSGRVDRRLAEAYPRTSTAGARRLVGGGRGLGIAAGRRADLGDPRLTGSAGGRRGVTG</sequence>
<evidence type="ECO:0000259" key="3">
    <source>
        <dbReference type="Pfam" id="PF23771"/>
    </source>
</evidence>
<dbReference type="EMBL" id="JBHLUE010000002">
    <property type="protein sequence ID" value="MFC0563324.1"/>
    <property type="molecule type" value="Genomic_DNA"/>
</dbReference>
<keyword evidence="5" id="KW-1185">Reference proteome</keyword>
<proteinExistence type="predicted"/>
<evidence type="ECO:0000259" key="2">
    <source>
        <dbReference type="Pfam" id="PF10979"/>
    </source>
</evidence>